<gene>
    <name evidence="10" type="ORF">P3T76_005501</name>
</gene>
<keyword evidence="4 7" id="KW-0663">Pyridoxal phosphate</keyword>
<keyword evidence="9" id="KW-0210">Decarboxylase</keyword>
<dbReference type="AlphaFoldDB" id="A0AAD9LQ95"/>
<dbReference type="SUPFAM" id="SSF53383">
    <property type="entry name" value="PLP-dependent transferases"/>
    <property type="match status" value="1"/>
</dbReference>
<comment type="catalytic activity">
    <reaction evidence="6 9">
        <text>L-glutamate + H(+) = 4-aminobutanoate + CO2</text>
        <dbReference type="Rhea" id="RHEA:17785"/>
        <dbReference type="ChEBI" id="CHEBI:15378"/>
        <dbReference type="ChEBI" id="CHEBI:16526"/>
        <dbReference type="ChEBI" id="CHEBI:29985"/>
        <dbReference type="ChEBI" id="CHEBI:59888"/>
        <dbReference type="EC" id="4.1.1.15"/>
    </reaction>
</comment>
<dbReference type="InterPro" id="IPR015421">
    <property type="entry name" value="PyrdxlP-dep_Trfase_major"/>
</dbReference>
<evidence type="ECO:0000256" key="8">
    <source>
        <dbReference type="RuleBase" id="RU000382"/>
    </source>
</evidence>
<dbReference type="Pfam" id="PF00282">
    <property type="entry name" value="Pyridoxal_deC"/>
    <property type="match status" value="1"/>
</dbReference>
<evidence type="ECO:0000256" key="6">
    <source>
        <dbReference type="ARBA" id="ARBA00048868"/>
    </source>
</evidence>
<dbReference type="Gene3D" id="3.40.640.10">
    <property type="entry name" value="Type I PLP-dependent aspartate aminotransferase-like (Major domain)"/>
    <property type="match status" value="1"/>
</dbReference>
<evidence type="ECO:0000256" key="3">
    <source>
        <dbReference type="ARBA" id="ARBA00012421"/>
    </source>
</evidence>
<dbReference type="NCBIfam" id="TIGR01788">
    <property type="entry name" value="Glu-decarb-GAD"/>
    <property type="match status" value="1"/>
</dbReference>
<dbReference type="FunFam" id="4.10.280.50:FF:000006">
    <property type="entry name" value="Glutamate decarboxylase"/>
    <property type="match status" value="1"/>
</dbReference>
<dbReference type="GO" id="GO:0006538">
    <property type="term" value="P:L-glutamate catabolic process"/>
    <property type="evidence" value="ECO:0007669"/>
    <property type="project" value="TreeGrafter"/>
</dbReference>
<evidence type="ECO:0000256" key="5">
    <source>
        <dbReference type="ARBA" id="ARBA00023239"/>
    </source>
</evidence>
<protein>
    <recommendedName>
        <fullName evidence="3 9">Glutamate decarboxylase</fullName>
        <ecNumber evidence="3 9">4.1.1.15</ecNumber>
    </recommendedName>
</protein>
<comment type="caution">
    <text evidence="10">The sequence shown here is derived from an EMBL/GenBank/DDBJ whole genome shotgun (WGS) entry which is preliminary data.</text>
</comment>
<dbReference type="InterPro" id="IPR010107">
    <property type="entry name" value="Glutamate_decarboxylase"/>
</dbReference>
<evidence type="ECO:0000256" key="1">
    <source>
        <dbReference type="ARBA" id="ARBA00001933"/>
    </source>
</evidence>
<evidence type="ECO:0000313" key="10">
    <source>
        <dbReference type="EMBL" id="KAK1942864.1"/>
    </source>
</evidence>
<dbReference type="PANTHER" id="PTHR43321">
    <property type="entry name" value="GLUTAMATE DECARBOXYLASE"/>
    <property type="match status" value="1"/>
</dbReference>
<keyword evidence="11" id="KW-1185">Reference proteome</keyword>
<sequence length="511" mass="56923">MQNSAIKDTSATLTESEPVYSHPFMCNDLATDSFPQHTVPARVAHQMIKDELALDGNPSMNLASFVTTYMEKEAEELMIEGLRKNYIDLDQYPQTAEIHNRCVQMLANLYHAPLSAGEKATGTGCIGSSEAIMLAGLAMKRKWKDRRIAAGLSYEKPNMVFGSNVQVCWHKMCKYFDIEIREADVSPDCLVLTAERARPLLDENTIGVGAILGSTFNGEYEDIKGIHDMLVEENEKNNWHIPLHVDAASGGFIAPFINPELLWDFRLPNVKSINVSGHKFGLVYAGMGWALWRQPEDLPDDLVFHVNYLGGDQSSFTLNFSKGAGNVVAQYYNFLRFGFDGYRNIMQASMDNADFLRQALIDTELFNIVDKAHMPLVAFSLKDSSIYSCFDIQEKLKARGWIVPAYTCSKGAESMTIMRVVVKQNFSCQMAKMLVQDILHAVTSLEQHFRQTHSSPIKVSAGGSAITTGCSVAVHPMPTPVRIKHTKLVSKKGSNVMIKNVKHATHVKLCI</sequence>
<dbReference type="GO" id="GO:0004351">
    <property type="term" value="F:glutamate decarboxylase activity"/>
    <property type="evidence" value="ECO:0007669"/>
    <property type="project" value="UniProtKB-EC"/>
</dbReference>
<comment type="similarity">
    <text evidence="2 8">Belongs to the group II decarboxylase family.</text>
</comment>
<dbReference type="Proteomes" id="UP001259832">
    <property type="component" value="Unassembled WGS sequence"/>
</dbReference>
<evidence type="ECO:0000256" key="9">
    <source>
        <dbReference type="RuleBase" id="RU361171"/>
    </source>
</evidence>
<accession>A0AAD9LQ95</accession>
<evidence type="ECO:0000313" key="11">
    <source>
        <dbReference type="Proteomes" id="UP001259832"/>
    </source>
</evidence>
<evidence type="ECO:0000256" key="2">
    <source>
        <dbReference type="ARBA" id="ARBA00009533"/>
    </source>
</evidence>
<evidence type="ECO:0000256" key="4">
    <source>
        <dbReference type="ARBA" id="ARBA00022898"/>
    </source>
</evidence>
<dbReference type="GO" id="GO:0030170">
    <property type="term" value="F:pyridoxal phosphate binding"/>
    <property type="evidence" value="ECO:0007669"/>
    <property type="project" value="InterPro"/>
</dbReference>
<comment type="cofactor">
    <cofactor evidence="1 7 8">
        <name>pyridoxal 5'-phosphate</name>
        <dbReference type="ChEBI" id="CHEBI:597326"/>
    </cofactor>
</comment>
<dbReference type="InterPro" id="IPR015424">
    <property type="entry name" value="PyrdxlP-dep_Trfase"/>
</dbReference>
<name>A0AAD9LQ95_9STRA</name>
<dbReference type="Gene3D" id="4.10.280.50">
    <property type="match status" value="1"/>
</dbReference>
<dbReference type="EC" id="4.1.1.15" evidence="3 9"/>
<dbReference type="EMBL" id="JASMQC010000008">
    <property type="protein sequence ID" value="KAK1942864.1"/>
    <property type="molecule type" value="Genomic_DNA"/>
</dbReference>
<evidence type="ECO:0000256" key="7">
    <source>
        <dbReference type="PIRSR" id="PIRSR602129-50"/>
    </source>
</evidence>
<dbReference type="Gene3D" id="3.90.1150.160">
    <property type="match status" value="1"/>
</dbReference>
<feature type="modified residue" description="N6-(pyridoxal phosphate)lysine" evidence="7">
    <location>
        <position position="279"/>
    </location>
</feature>
<dbReference type="PANTHER" id="PTHR43321:SF3">
    <property type="entry name" value="GLUTAMATE DECARBOXYLASE"/>
    <property type="match status" value="1"/>
</dbReference>
<dbReference type="InterPro" id="IPR002129">
    <property type="entry name" value="PyrdxlP-dep_de-COase"/>
</dbReference>
<dbReference type="FunFam" id="3.40.640.10:FF:000017">
    <property type="entry name" value="Glutamate decarboxylase"/>
    <property type="match status" value="1"/>
</dbReference>
<proteinExistence type="inferred from homology"/>
<keyword evidence="5 8" id="KW-0456">Lyase</keyword>
<organism evidence="10 11">
    <name type="scientific">Phytophthora citrophthora</name>
    <dbReference type="NCBI Taxonomy" id="4793"/>
    <lineage>
        <taxon>Eukaryota</taxon>
        <taxon>Sar</taxon>
        <taxon>Stramenopiles</taxon>
        <taxon>Oomycota</taxon>
        <taxon>Peronosporomycetes</taxon>
        <taxon>Peronosporales</taxon>
        <taxon>Peronosporaceae</taxon>
        <taxon>Phytophthora</taxon>
    </lineage>
</organism>
<dbReference type="GO" id="GO:0005829">
    <property type="term" value="C:cytosol"/>
    <property type="evidence" value="ECO:0007669"/>
    <property type="project" value="TreeGrafter"/>
</dbReference>
<reference evidence="10" key="1">
    <citation type="submission" date="2023-08" db="EMBL/GenBank/DDBJ databases">
        <title>Reference Genome Resource for the Citrus Pathogen Phytophthora citrophthora.</title>
        <authorList>
            <person name="Moller H."/>
            <person name="Coetzee B."/>
            <person name="Rose L.J."/>
            <person name="Van Niekerk J.M."/>
        </authorList>
    </citation>
    <scope>NUCLEOTIDE SEQUENCE</scope>
    <source>
        <strain evidence="10">STE-U-9442</strain>
    </source>
</reference>